<reference evidence="1" key="1">
    <citation type="submission" date="2023-03" db="EMBL/GenBank/DDBJ databases">
        <authorList>
            <person name="Julca I."/>
        </authorList>
    </citation>
    <scope>NUCLEOTIDE SEQUENCE</scope>
</reference>
<dbReference type="Proteomes" id="UP001161247">
    <property type="component" value="Chromosome 3"/>
</dbReference>
<accession>A0AAV1CWZ0</accession>
<gene>
    <name evidence="1" type="ORF">OLC1_LOCUS9851</name>
</gene>
<protein>
    <submittedName>
        <fullName evidence="1">OLC1v1036816C1</fullName>
    </submittedName>
</protein>
<proteinExistence type="predicted"/>
<name>A0AAV1CWZ0_OLDCO</name>
<organism evidence="1 2">
    <name type="scientific">Oldenlandia corymbosa var. corymbosa</name>
    <dbReference type="NCBI Taxonomy" id="529605"/>
    <lineage>
        <taxon>Eukaryota</taxon>
        <taxon>Viridiplantae</taxon>
        <taxon>Streptophyta</taxon>
        <taxon>Embryophyta</taxon>
        <taxon>Tracheophyta</taxon>
        <taxon>Spermatophyta</taxon>
        <taxon>Magnoliopsida</taxon>
        <taxon>eudicotyledons</taxon>
        <taxon>Gunneridae</taxon>
        <taxon>Pentapetalae</taxon>
        <taxon>asterids</taxon>
        <taxon>lamiids</taxon>
        <taxon>Gentianales</taxon>
        <taxon>Rubiaceae</taxon>
        <taxon>Rubioideae</taxon>
        <taxon>Spermacoceae</taxon>
        <taxon>Hedyotis-Oldenlandia complex</taxon>
        <taxon>Oldenlandia</taxon>
    </lineage>
</organism>
<evidence type="ECO:0000313" key="2">
    <source>
        <dbReference type="Proteomes" id="UP001161247"/>
    </source>
</evidence>
<dbReference type="EMBL" id="OX459120">
    <property type="protein sequence ID" value="CAI9099920.1"/>
    <property type="molecule type" value="Genomic_DNA"/>
</dbReference>
<keyword evidence="2" id="KW-1185">Reference proteome</keyword>
<evidence type="ECO:0000313" key="1">
    <source>
        <dbReference type="EMBL" id="CAI9099920.1"/>
    </source>
</evidence>
<dbReference type="AlphaFoldDB" id="A0AAV1CWZ0"/>
<sequence>MITMIDRNRNIGEHENQSPMIVQRCAVQELQAFNHGNFSDNQLHNHPRLNHNTNLAQDPVVEHYIKIDGAFRETEKTGAGAWEIVNAQGKLVASGCEIFLPHLPYKQKLWQLSAESSSSKEFGSSHVFPTNR</sequence>